<protein>
    <submittedName>
        <fullName evidence="1">Uncharacterized protein</fullName>
    </submittedName>
</protein>
<organism evidence="1 2">
    <name type="scientific">Flavobacterium aurantiibacter</name>
    <dbReference type="NCBI Taxonomy" id="2023067"/>
    <lineage>
        <taxon>Bacteria</taxon>
        <taxon>Pseudomonadati</taxon>
        <taxon>Bacteroidota</taxon>
        <taxon>Flavobacteriia</taxon>
        <taxon>Flavobacteriales</taxon>
        <taxon>Flavobacteriaceae</taxon>
        <taxon>Flavobacterium</taxon>
    </lineage>
</organism>
<dbReference type="Proteomes" id="UP000216035">
    <property type="component" value="Unassembled WGS sequence"/>
</dbReference>
<name>A0A255ZD68_9FLAO</name>
<gene>
    <name evidence="1" type="ORF">CHX27_14845</name>
</gene>
<keyword evidence="2" id="KW-1185">Reference proteome</keyword>
<accession>A0A255ZD68</accession>
<sequence length="85" mass="9678">MEVHHRRPAIRCKFYPEFFKCQALASAVALPLPSLVKIPCKSFPLLSLPQQSFPENTLCFILGKLRNLGLFLNHLIVLFTVFYSG</sequence>
<dbReference type="EMBL" id="NOXX01000227">
    <property type="protein sequence ID" value="OYQ38540.1"/>
    <property type="molecule type" value="Genomic_DNA"/>
</dbReference>
<proteinExistence type="predicted"/>
<evidence type="ECO:0000313" key="2">
    <source>
        <dbReference type="Proteomes" id="UP000216035"/>
    </source>
</evidence>
<reference evidence="1 2" key="1">
    <citation type="submission" date="2017-07" db="EMBL/GenBank/DDBJ databases">
        <title>Flavobacterium cyanobacteriorum sp. nov., isolated from cyanobacterial aggregates in a eutrophic lake.</title>
        <authorList>
            <person name="Cai H."/>
        </authorList>
    </citation>
    <scope>NUCLEOTIDE SEQUENCE [LARGE SCALE GENOMIC DNA]</scope>
    <source>
        <strain evidence="1 2">TH167</strain>
    </source>
</reference>
<comment type="caution">
    <text evidence="1">The sequence shown here is derived from an EMBL/GenBank/DDBJ whole genome shotgun (WGS) entry which is preliminary data.</text>
</comment>
<evidence type="ECO:0000313" key="1">
    <source>
        <dbReference type="EMBL" id="OYQ38540.1"/>
    </source>
</evidence>
<dbReference type="AlphaFoldDB" id="A0A255ZD68"/>